<feature type="region of interest" description="Disordered" evidence="5">
    <location>
        <begin position="370"/>
        <end position="425"/>
    </location>
</feature>
<keyword evidence="2" id="KW-0964">Secreted</keyword>
<keyword evidence="6" id="KW-0472">Membrane</keyword>
<keyword evidence="10" id="KW-1185">Reference proteome</keyword>
<dbReference type="EMBL" id="SGWX01000001">
    <property type="protein sequence ID" value="RZS60829.1"/>
    <property type="molecule type" value="Genomic_DNA"/>
</dbReference>
<evidence type="ECO:0000313" key="10">
    <source>
        <dbReference type="Proteomes" id="UP000293852"/>
    </source>
</evidence>
<keyword evidence="3 7" id="KW-0732">Signal</keyword>
<proteinExistence type="predicted"/>
<dbReference type="Pfam" id="PF00746">
    <property type="entry name" value="Gram_pos_anchor"/>
    <property type="match status" value="1"/>
</dbReference>
<keyword evidence="1" id="KW-0134">Cell wall</keyword>
<evidence type="ECO:0000256" key="1">
    <source>
        <dbReference type="ARBA" id="ARBA00022512"/>
    </source>
</evidence>
<feature type="compositionally biased region" description="Basic and acidic residues" evidence="5">
    <location>
        <begin position="388"/>
        <end position="398"/>
    </location>
</feature>
<keyword evidence="6" id="KW-0812">Transmembrane</keyword>
<comment type="caution">
    <text evidence="9">The sequence shown here is derived from an EMBL/GenBank/DDBJ whole genome shotgun (WGS) entry which is preliminary data.</text>
</comment>
<dbReference type="PROSITE" id="PS50847">
    <property type="entry name" value="GRAM_POS_ANCHORING"/>
    <property type="match status" value="1"/>
</dbReference>
<dbReference type="NCBIfam" id="TIGR01167">
    <property type="entry name" value="LPXTG_anchor"/>
    <property type="match status" value="1"/>
</dbReference>
<dbReference type="Gene3D" id="2.60.40.10">
    <property type="entry name" value="Immunoglobulins"/>
    <property type="match status" value="1"/>
</dbReference>
<dbReference type="GO" id="GO:0005975">
    <property type="term" value="P:carbohydrate metabolic process"/>
    <property type="evidence" value="ECO:0007669"/>
    <property type="project" value="UniProtKB-ARBA"/>
</dbReference>
<keyword evidence="6" id="KW-1133">Transmembrane helix</keyword>
<feature type="chain" id="PRO_5038841532" evidence="7">
    <location>
        <begin position="23"/>
        <end position="483"/>
    </location>
</feature>
<feature type="signal peptide" evidence="7">
    <location>
        <begin position="1"/>
        <end position="22"/>
    </location>
</feature>
<dbReference type="InterPro" id="IPR019931">
    <property type="entry name" value="LPXTG_anchor"/>
</dbReference>
<feature type="compositionally biased region" description="Acidic residues" evidence="5">
    <location>
        <begin position="411"/>
        <end position="425"/>
    </location>
</feature>
<evidence type="ECO:0000256" key="5">
    <source>
        <dbReference type="SAM" id="MobiDB-lite"/>
    </source>
</evidence>
<evidence type="ECO:0000256" key="2">
    <source>
        <dbReference type="ARBA" id="ARBA00022525"/>
    </source>
</evidence>
<sequence length="483" mass="51676">MNRKLVSWVVALGATLAPVAAATPAAASSAVIDPTRLGSLTVHSYRMGDDVSSARPASGERFAVAQVDGVDLTSDSGWREAARLASGGQGIPNLGPADLRVTDGSGQASFSRLPVGLYRVEQLAVGGVAPFYVTIPMTDPDDGASWLYDVDVHPKAPAQADGPDDGEPVYDLALRTWVSEVWRDGSLIYQWRSSPDEPGPSHIIPYVTYDDDTVDIHVGDLLVRDIELLNQGNRTARVDELVNYSGVGLEYADGQYMNTVPGHDNDGWELAPDGLWHMSMEDAGIVLAPGERFKVYLTLRVTPEALGTHADESEDLPTFVEISRFSGWVPAGVEPAAASEPSAAPLARTMMASFAQPLASETYDGVAGSWQQVPDVDSTPDRSNSAVEDGKLVYHSWEDNEVNESNTSMTPDDDQNDRDNDEDDHDGSIIRVVRDASATQHPLSQYLPRTGAEAVTALAVAGALLGAGAALVMLARRRRPSAR</sequence>
<evidence type="ECO:0000256" key="3">
    <source>
        <dbReference type="ARBA" id="ARBA00022729"/>
    </source>
</evidence>
<evidence type="ECO:0000256" key="7">
    <source>
        <dbReference type="SAM" id="SignalP"/>
    </source>
</evidence>
<protein>
    <submittedName>
        <fullName evidence="9">LPXTG-motif cell wall-anchored protein</fullName>
    </submittedName>
</protein>
<dbReference type="InterPro" id="IPR013783">
    <property type="entry name" value="Ig-like_fold"/>
</dbReference>
<gene>
    <name evidence="9" type="ORF">EV386_1109</name>
</gene>
<evidence type="ECO:0000259" key="8">
    <source>
        <dbReference type="PROSITE" id="PS50847"/>
    </source>
</evidence>
<evidence type="ECO:0000313" key="9">
    <source>
        <dbReference type="EMBL" id="RZS60829.1"/>
    </source>
</evidence>
<reference evidence="9 10" key="1">
    <citation type="submission" date="2019-02" db="EMBL/GenBank/DDBJ databases">
        <title>Sequencing the genomes of 1000 actinobacteria strains.</title>
        <authorList>
            <person name="Klenk H.-P."/>
        </authorList>
    </citation>
    <scope>NUCLEOTIDE SEQUENCE [LARGE SCALE GENOMIC DNA]</scope>
    <source>
        <strain evidence="9 10">DSM 16932</strain>
    </source>
</reference>
<dbReference type="AlphaFoldDB" id="A0A4Q7M4B7"/>
<evidence type="ECO:0000256" key="6">
    <source>
        <dbReference type="SAM" id="Phobius"/>
    </source>
</evidence>
<evidence type="ECO:0000256" key="4">
    <source>
        <dbReference type="ARBA" id="ARBA00023088"/>
    </source>
</evidence>
<name>A0A4Q7M4B7_9MICO</name>
<keyword evidence="4" id="KW-0572">Peptidoglycan-anchor</keyword>
<dbReference type="Proteomes" id="UP000293852">
    <property type="component" value="Unassembled WGS sequence"/>
</dbReference>
<accession>A0A4Q7M4B7</accession>
<dbReference type="RefSeq" id="WP_130413054.1">
    <property type="nucleotide sequence ID" value="NZ_SGWX01000001.1"/>
</dbReference>
<organism evidence="9 10">
    <name type="scientific">Xylanimonas ulmi</name>
    <dbReference type="NCBI Taxonomy" id="228973"/>
    <lineage>
        <taxon>Bacteria</taxon>
        <taxon>Bacillati</taxon>
        <taxon>Actinomycetota</taxon>
        <taxon>Actinomycetes</taxon>
        <taxon>Micrococcales</taxon>
        <taxon>Promicromonosporaceae</taxon>
        <taxon>Xylanimonas</taxon>
    </lineage>
</organism>
<feature type="transmembrane region" description="Helical" evidence="6">
    <location>
        <begin position="454"/>
        <end position="475"/>
    </location>
</feature>
<dbReference type="OrthoDB" id="134475at2"/>
<feature type="domain" description="Gram-positive cocci surface proteins LPxTG" evidence="8">
    <location>
        <begin position="447"/>
        <end position="483"/>
    </location>
</feature>